<evidence type="ECO:0008006" key="3">
    <source>
        <dbReference type="Google" id="ProtNLM"/>
    </source>
</evidence>
<comment type="caution">
    <text evidence="1">The sequence shown here is derived from an EMBL/GenBank/DDBJ whole genome shotgun (WGS) entry which is preliminary data.</text>
</comment>
<keyword evidence="2" id="KW-1185">Reference proteome</keyword>
<organism evidence="1 2">
    <name type="scientific">Magnetospirillum moscoviense</name>
    <dbReference type="NCBI Taxonomy" id="1437059"/>
    <lineage>
        <taxon>Bacteria</taxon>
        <taxon>Pseudomonadati</taxon>
        <taxon>Pseudomonadota</taxon>
        <taxon>Alphaproteobacteria</taxon>
        <taxon>Rhodospirillales</taxon>
        <taxon>Rhodospirillaceae</taxon>
        <taxon>Magnetospirillum</taxon>
    </lineage>
</organism>
<reference evidence="1 2" key="1">
    <citation type="submission" date="2016-04" db="EMBL/GenBank/DDBJ databases">
        <title>Draft genome sequence of freshwater magnetotactic bacteria Magnetospirillum marisnigri SP-1 and Magnetospirillum moscoviense BB-1.</title>
        <authorList>
            <person name="Koziaeva V."/>
            <person name="Dziuba M.V."/>
            <person name="Ivanov T.M."/>
            <person name="Kuznetsov B."/>
            <person name="Grouzdev D.S."/>
        </authorList>
    </citation>
    <scope>NUCLEOTIDE SEQUENCE [LARGE SCALE GENOMIC DNA]</scope>
    <source>
        <strain evidence="1 2">BB-1</strain>
    </source>
</reference>
<dbReference type="GO" id="GO:0043165">
    <property type="term" value="P:Gram-negative-bacterium-type cell outer membrane assembly"/>
    <property type="evidence" value="ECO:0007669"/>
    <property type="project" value="InterPro"/>
</dbReference>
<name>A0A178MVI6_9PROT</name>
<dbReference type="EMBL" id="LWQU01000126">
    <property type="protein sequence ID" value="OAN53076.1"/>
    <property type="molecule type" value="Genomic_DNA"/>
</dbReference>
<gene>
    <name evidence="1" type="ORF">A6A05_09930</name>
</gene>
<dbReference type="STRING" id="1437059.A6A05_09930"/>
<dbReference type="InterPro" id="IPR007485">
    <property type="entry name" value="LPS_assembly_LptE"/>
</dbReference>
<dbReference type="GO" id="GO:0019867">
    <property type="term" value="C:outer membrane"/>
    <property type="evidence" value="ECO:0007669"/>
    <property type="project" value="InterPro"/>
</dbReference>
<dbReference type="Pfam" id="PF04390">
    <property type="entry name" value="LptE"/>
    <property type="match status" value="1"/>
</dbReference>
<sequence length="171" mass="18152">MIAVLGPVGCGFRPMYGDRAEQKSPTASELAQIRVGAIEDRIGQQLRNALVQQLSPTGEVARPRYSLSVKVSGSSGAVSTDQSGGAALGNMTMTAQFSLVDIADESVSKTAFAGTARSITSYRYYGPRYGTIATERDAEDRALSELAGSIRNQLAAYFSSRAAGFKPEFAR</sequence>
<protein>
    <recommendedName>
        <fullName evidence="3">LPS-assembly lipoprotein</fullName>
    </recommendedName>
</protein>
<dbReference type="Gene3D" id="3.30.160.150">
    <property type="entry name" value="Lipoprotein like domain"/>
    <property type="match status" value="1"/>
</dbReference>
<proteinExistence type="predicted"/>
<accession>A0A178MVI6</accession>
<evidence type="ECO:0000313" key="1">
    <source>
        <dbReference type="EMBL" id="OAN53076.1"/>
    </source>
</evidence>
<evidence type="ECO:0000313" key="2">
    <source>
        <dbReference type="Proteomes" id="UP000078543"/>
    </source>
</evidence>
<dbReference type="Proteomes" id="UP000078543">
    <property type="component" value="Unassembled WGS sequence"/>
</dbReference>
<dbReference type="AlphaFoldDB" id="A0A178MVI6"/>